<dbReference type="Pfam" id="PF00155">
    <property type="entry name" value="Aminotran_1_2"/>
    <property type="match status" value="1"/>
</dbReference>
<keyword evidence="6" id="KW-0472">Membrane</keyword>
<keyword evidence="8" id="KW-0032">Aminotransferase</keyword>
<keyword evidence="4" id="KW-0238">DNA-binding</keyword>
<dbReference type="CDD" id="cd00609">
    <property type="entry name" value="AAT_like"/>
    <property type="match status" value="1"/>
</dbReference>
<dbReference type="GO" id="GO:0008483">
    <property type="term" value="F:transaminase activity"/>
    <property type="evidence" value="ECO:0007669"/>
    <property type="project" value="UniProtKB-KW"/>
</dbReference>
<dbReference type="GO" id="GO:0003700">
    <property type="term" value="F:DNA-binding transcription factor activity"/>
    <property type="evidence" value="ECO:0007669"/>
    <property type="project" value="InterPro"/>
</dbReference>
<dbReference type="InterPro" id="IPR036390">
    <property type="entry name" value="WH_DNA-bd_sf"/>
</dbReference>
<evidence type="ECO:0000256" key="1">
    <source>
        <dbReference type="ARBA" id="ARBA00005384"/>
    </source>
</evidence>
<dbReference type="PANTHER" id="PTHR46577">
    <property type="entry name" value="HTH-TYPE TRANSCRIPTIONAL REGULATORY PROTEIN GABR"/>
    <property type="match status" value="1"/>
</dbReference>
<proteinExistence type="inferred from homology"/>
<dbReference type="PANTHER" id="PTHR46577:SF2">
    <property type="entry name" value="TRANSCRIPTIONAL REGULATORY PROTEIN"/>
    <property type="match status" value="1"/>
</dbReference>
<evidence type="ECO:0000256" key="3">
    <source>
        <dbReference type="ARBA" id="ARBA00023015"/>
    </source>
</evidence>
<dbReference type="PROSITE" id="PS50949">
    <property type="entry name" value="HTH_GNTR"/>
    <property type="match status" value="1"/>
</dbReference>
<dbReference type="SUPFAM" id="SSF46785">
    <property type="entry name" value="Winged helix' DNA-binding domain"/>
    <property type="match status" value="1"/>
</dbReference>
<accession>A0A845QQM1</accession>
<gene>
    <name evidence="8" type="ORF">D0435_11760</name>
</gene>
<keyword evidence="2" id="KW-0663">Pyridoxal phosphate</keyword>
<evidence type="ECO:0000259" key="7">
    <source>
        <dbReference type="PROSITE" id="PS50949"/>
    </source>
</evidence>
<feature type="domain" description="HTH gntR-type" evidence="7">
    <location>
        <begin position="11"/>
        <end position="79"/>
    </location>
</feature>
<protein>
    <submittedName>
        <fullName evidence="8">PLP-dependent aminotransferase family protein</fullName>
    </submittedName>
</protein>
<evidence type="ECO:0000256" key="6">
    <source>
        <dbReference type="SAM" id="Phobius"/>
    </source>
</evidence>
<dbReference type="Proteomes" id="UP000446866">
    <property type="component" value="Unassembled WGS sequence"/>
</dbReference>
<dbReference type="SUPFAM" id="SSF53383">
    <property type="entry name" value="PLP-dependent transferases"/>
    <property type="match status" value="1"/>
</dbReference>
<evidence type="ECO:0000313" key="8">
    <source>
        <dbReference type="EMBL" id="NBH62328.1"/>
    </source>
</evidence>
<dbReference type="Gene3D" id="3.40.640.10">
    <property type="entry name" value="Type I PLP-dependent aspartate aminotransferase-like (Major domain)"/>
    <property type="match status" value="1"/>
</dbReference>
<dbReference type="InterPro" id="IPR015422">
    <property type="entry name" value="PyrdxlP-dep_Trfase_small"/>
</dbReference>
<dbReference type="EMBL" id="QXWK01000022">
    <property type="protein sequence ID" value="NBH62328.1"/>
    <property type="molecule type" value="Genomic_DNA"/>
</dbReference>
<dbReference type="InterPro" id="IPR051446">
    <property type="entry name" value="HTH_trans_reg/aminotransferase"/>
</dbReference>
<dbReference type="InterPro" id="IPR000524">
    <property type="entry name" value="Tscrpt_reg_HTH_GntR"/>
</dbReference>
<reference evidence="8 9" key="1">
    <citation type="submission" date="2018-08" db="EMBL/GenBank/DDBJ databases">
        <title>Murine metabolic-syndrome-specific gut microbial biobank.</title>
        <authorList>
            <person name="Liu C."/>
        </authorList>
    </citation>
    <scope>NUCLEOTIDE SEQUENCE [LARGE SCALE GENOMIC DNA]</scope>
    <source>
        <strain evidence="8 9">28</strain>
    </source>
</reference>
<evidence type="ECO:0000256" key="4">
    <source>
        <dbReference type="ARBA" id="ARBA00023125"/>
    </source>
</evidence>
<keyword evidence="6" id="KW-1133">Transmembrane helix</keyword>
<dbReference type="InterPro" id="IPR015424">
    <property type="entry name" value="PyrdxlP-dep_Trfase"/>
</dbReference>
<keyword evidence="8" id="KW-0808">Transferase</keyword>
<dbReference type="AlphaFoldDB" id="A0A845QQM1"/>
<keyword evidence="6" id="KW-0812">Transmembrane</keyword>
<keyword evidence="9" id="KW-1185">Reference proteome</keyword>
<dbReference type="InterPro" id="IPR004839">
    <property type="entry name" value="Aminotransferase_I/II_large"/>
</dbReference>
<comment type="caution">
    <text evidence="8">The sequence shown here is derived from an EMBL/GenBank/DDBJ whole genome shotgun (WGS) entry which is preliminary data.</text>
</comment>
<dbReference type="Pfam" id="PF00392">
    <property type="entry name" value="GntR"/>
    <property type="match status" value="1"/>
</dbReference>
<dbReference type="GO" id="GO:0030170">
    <property type="term" value="F:pyridoxal phosphate binding"/>
    <property type="evidence" value="ECO:0007669"/>
    <property type="project" value="InterPro"/>
</dbReference>
<dbReference type="GO" id="GO:0003677">
    <property type="term" value="F:DNA binding"/>
    <property type="evidence" value="ECO:0007669"/>
    <property type="project" value="UniProtKB-KW"/>
</dbReference>
<evidence type="ECO:0000313" key="9">
    <source>
        <dbReference type="Proteomes" id="UP000446866"/>
    </source>
</evidence>
<dbReference type="Gene3D" id="1.10.10.10">
    <property type="entry name" value="Winged helix-like DNA-binding domain superfamily/Winged helix DNA-binding domain"/>
    <property type="match status" value="1"/>
</dbReference>
<evidence type="ECO:0000256" key="5">
    <source>
        <dbReference type="ARBA" id="ARBA00023163"/>
    </source>
</evidence>
<keyword evidence="5" id="KW-0804">Transcription</keyword>
<feature type="transmembrane region" description="Helical" evidence="6">
    <location>
        <begin position="319"/>
        <end position="339"/>
    </location>
</feature>
<evidence type="ECO:0000256" key="2">
    <source>
        <dbReference type="ARBA" id="ARBA00022898"/>
    </source>
</evidence>
<name>A0A845QQM1_9FIRM</name>
<organism evidence="8 9">
    <name type="scientific">Anaerotruncus colihominis</name>
    <dbReference type="NCBI Taxonomy" id="169435"/>
    <lineage>
        <taxon>Bacteria</taxon>
        <taxon>Bacillati</taxon>
        <taxon>Bacillota</taxon>
        <taxon>Clostridia</taxon>
        <taxon>Eubacteriales</taxon>
        <taxon>Oscillospiraceae</taxon>
        <taxon>Anaerotruncus</taxon>
    </lineage>
</organism>
<dbReference type="SMART" id="SM00345">
    <property type="entry name" value="HTH_GNTR"/>
    <property type="match status" value="1"/>
</dbReference>
<sequence>MQVVVDRESRTPIYWQIADQIKEKIISGQMPDGFVLPSERAFAQMLGVHRNTIIKAYTALKDEEIVESVRGVGYRVAYQSKDFYEPDVRKKVNWSAVIKDEYQDMERTFDEIFQRSSDANNISFATGLPPAVYDEANLAADFAAILNEQGGKSSFLTPYQGDLELRQRVISYLRTKGIKAGLNQVQILSETNQALDFIVTAMLKEGDRVIVEEPVSPDVYRVIKLAGCKAVTVPVDQDGIVCDHLEALIETHRPKFIYVNSSYHDPTGNILSVERRKKLLEISNRYRLPIVEEDAASELAFEDDVMPTLKAMDRSENVIYIYSFSLTFIPGLSMAFVVAPEKLIKSLSYLVSIRVMTLDWITQKLLAKYITSGKFYENARRITELNREKRDLMCGFLDRLVPLGLSYEKPRGGVYVWCHLPEGVDGKEVAAVCTRCGISIVPGDIFYPNKNGGRDCIRLNYSFETKARIKLGMENLIEIITNLAQRTSL</sequence>
<comment type="similarity">
    <text evidence="1">In the C-terminal section; belongs to the class-I pyridoxal-phosphate-dependent aminotransferase family.</text>
</comment>
<dbReference type="Gene3D" id="3.90.1150.10">
    <property type="entry name" value="Aspartate Aminotransferase, domain 1"/>
    <property type="match status" value="1"/>
</dbReference>
<dbReference type="RefSeq" id="WP_160202615.1">
    <property type="nucleotide sequence ID" value="NZ_QXWK01000022.1"/>
</dbReference>
<dbReference type="InterPro" id="IPR036388">
    <property type="entry name" value="WH-like_DNA-bd_sf"/>
</dbReference>
<keyword evidence="3" id="KW-0805">Transcription regulation</keyword>
<dbReference type="InterPro" id="IPR015421">
    <property type="entry name" value="PyrdxlP-dep_Trfase_major"/>
</dbReference>
<dbReference type="CDD" id="cd07377">
    <property type="entry name" value="WHTH_GntR"/>
    <property type="match status" value="1"/>
</dbReference>